<proteinExistence type="predicted"/>
<evidence type="ECO:0000256" key="4">
    <source>
        <dbReference type="ARBA" id="ARBA00022989"/>
    </source>
</evidence>
<evidence type="ECO:0000256" key="6">
    <source>
        <dbReference type="SAM" id="Phobius"/>
    </source>
</evidence>
<dbReference type="EMBL" id="BMHT01000004">
    <property type="protein sequence ID" value="GGF13889.1"/>
    <property type="molecule type" value="Genomic_DNA"/>
</dbReference>
<feature type="transmembrane region" description="Helical" evidence="6">
    <location>
        <begin position="222"/>
        <end position="242"/>
    </location>
</feature>
<keyword evidence="2" id="KW-1003">Cell membrane</keyword>
<feature type="transmembrane region" description="Helical" evidence="6">
    <location>
        <begin position="393"/>
        <end position="414"/>
    </location>
</feature>
<evidence type="ECO:0000313" key="7">
    <source>
        <dbReference type="EMBL" id="GGF13889.1"/>
    </source>
</evidence>
<feature type="transmembrane region" description="Helical" evidence="6">
    <location>
        <begin position="12"/>
        <end position="34"/>
    </location>
</feature>
<evidence type="ECO:0000256" key="5">
    <source>
        <dbReference type="ARBA" id="ARBA00023136"/>
    </source>
</evidence>
<feature type="transmembrane region" description="Helical" evidence="6">
    <location>
        <begin position="80"/>
        <end position="101"/>
    </location>
</feature>
<evidence type="ECO:0000256" key="1">
    <source>
        <dbReference type="ARBA" id="ARBA00004651"/>
    </source>
</evidence>
<comment type="subcellular location">
    <subcellularLocation>
        <location evidence="1">Cell membrane</location>
        <topology evidence="1">Multi-pass membrane protein</topology>
    </subcellularLocation>
</comment>
<feature type="transmembrane region" description="Helical" evidence="6">
    <location>
        <begin position="121"/>
        <end position="137"/>
    </location>
</feature>
<feature type="transmembrane region" description="Helical" evidence="6">
    <location>
        <begin position="305"/>
        <end position="326"/>
    </location>
</feature>
<evidence type="ECO:0000256" key="3">
    <source>
        <dbReference type="ARBA" id="ARBA00022692"/>
    </source>
</evidence>
<evidence type="ECO:0000256" key="2">
    <source>
        <dbReference type="ARBA" id="ARBA00022475"/>
    </source>
</evidence>
<feature type="transmembrane region" description="Helical" evidence="6">
    <location>
        <begin position="181"/>
        <end position="201"/>
    </location>
</feature>
<dbReference type="InterPro" id="IPR050833">
    <property type="entry name" value="Poly_Biosynth_Transport"/>
</dbReference>
<feature type="transmembrane region" description="Helical" evidence="6">
    <location>
        <begin position="426"/>
        <end position="445"/>
    </location>
</feature>
<sequence length="495" mass="54554">MGIVRRQGLRNTIISYIGLGLGFVNTTLVLPNFLEPQQLGLTATLSTIAMVYAQIAALGFASVGIRFFPYFRNREVGHHGFLPLLIGVPLLGFAVVTVLYFVGEPLMLHWYADDAALLQPYYAWGAVLALFMLLYSLQDAYLKALYHTAFSSFIQDVVQRLLIVAGALLYAHGTLTFSGYVLWFVGVNGTISLLLTGYLTYIKELHVRPTRAAFRIRPLRELLSVGGFTLLGSLSGSIIMYIDTLMVGAQVNLAAAGIYGVAANISTALAIPARSLNKIAFPLLADYWKQQDMPRMADFYRRTTLLNTVIGCYLALGIGLNIDFIYSLMKSRYAEGIFVVLLLLGSRLFDSITGVNGLIVVTSPRYRYDLIFNVSLSILTVALNWFLIPKLGISGAAVAAVIAQVSINVARTWFVWYSYRLQPFTWRIPLVLGIAAAAALAAWLVPMVHSLLITMLIRSAVLTAVYGAVLLLTRAVPEVNTIVQNLGRKFRFKQN</sequence>
<evidence type="ECO:0008006" key="9">
    <source>
        <dbReference type="Google" id="ProtNLM"/>
    </source>
</evidence>
<dbReference type="PANTHER" id="PTHR30250:SF11">
    <property type="entry name" value="O-ANTIGEN TRANSPORTER-RELATED"/>
    <property type="match status" value="1"/>
</dbReference>
<keyword evidence="5 6" id="KW-0472">Membrane</keyword>
<gene>
    <name evidence="7" type="ORF">GCM10011383_26410</name>
</gene>
<protein>
    <recommendedName>
        <fullName evidence="9">Polysaccharide biosynthesis protein C-terminal domain-containing protein</fullName>
    </recommendedName>
</protein>
<name>A0ABQ1UCT7_9BACT</name>
<comment type="caution">
    <text evidence="7">The sequence shown here is derived from an EMBL/GenBank/DDBJ whole genome shotgun (WGS) entry which is preliminary data.</text>
</comment>
<feature type="transmembrane region" description="Helical" evidence="6">
    <location>
        <begin position="451"/>
        <end position="472"/>
    </location>
</feature>
<feature type="transmembrane region" description="Helical" evidence="6">
    <location>
        <begin position="46"/>
        <end position="68"/>
    </location>
</feature>
<keyword evidence="4 6" id="KW-1133">Transmembrane helix</keyword>
<dbReference type="Proteomes" id="UP000632273">
    <property type="component" value="Unassembled WGS sequence"/>
</dbReference>
<feature type="transmembrane region" description="Helical" evidence="6">
    <location>
        <begin position="332"/>
        <end position="349"/>
    </location>
</feature>
<keyword evidence="3 6" id="KW-0812">Transmembrane</keyword>
<feature type="transmembrane region" description="Helical" evidence="6">
    <location>
        <begin position="254"/>
        <end position="273"/>
    </location>
</feature>
<reference evidence="8" key="1">
    <citation type="journal article" date="2019" name="Int. J. Syst. Evol. Microbiol.">
        <title>The Global Catalogue of Microorganisms (GCM) 10K type strain sequencing project: providing services to taxonomists for standard genome sequencing and annotation.</title>
        <authorList>
            <consortium name="The Broad Institute Genomics Platform"/>
            <consortium name="The Broad Institute Genome Sequencing Center for Infectious Disease"/>
            <person name="Wu L."/>
            <person name="Ma J."/>
        </authorList>
    </citation>
    <scope>NUCLEOTIDE SEQUENCE [LARGE SCALE GENOMIC DNA]</scope>
    <source>
        <strain evidence="8">CGMCC 1.15197</strain>
    </source>
</reference>
<dbReference type="PANTHER" id="PTHR30250">
    <property type="entry name" value="PST FAMILY PREDICTED COLANIC ACID TRANSPORTER"/>
    <property type="match status" value="1"/>
</dbReference>
<accession>A0ABQ1UCT7</accession>
<keyword evidence="8" id="KW-1185">Reference proteome</keyword>
<dbReference type="RefSeq" id="WP_188814465.1">
    <property type="nucleotide sequence ID" value="NZ_BMHT01000004.1"/>
</dbReference>
<feature type="transmembrane region" description="Helical" evidence="6">
    <location>
        <begin position="157"/>
        <end position="175"/>
    </location>
</feature>
<dbReference type="Pfam" id="PF01943">
    <property type="entry name" value="Polysacc_synt"/>
    <property type="match status" value="1"/>
</dbReference>
<dbReference type="InterPro" id="IPR002797">
    <property type="entry name" value="Polysacc_synth"/>
</dbReference>
<feature type="transmembrane region" description="Helical" evidence="6">
    <location>
        <begin position="370"/>
        <end position="387"/>
    </location>
</feature>
<organism evidence="7 8">
    <name type="scientific">Hymenobacter cavernae</name>
    <dbReference type="NCBI Taxonomy" id="2044852"/>
    <lineage>
        <taxon>Bacteria</taxon>
        <taxon>Pseudomonadati</taxon>
        <taxon>Bacteroidota</taxon>
        <taxon>Cytophagia</taxon>
        <taxon>Cytophagales</taxon>
        <taxon>Hymenobacteraceae</taxon>
        <taxon>Hymenobacter</taxon>
    </lineage>
</organism>
<evidence type="ECO:0000313" key="8">
    <source>
        <dbReference type="Proteomes" id="UP000632273"/>
    </source>
</evidence>